<dbReference type="GO" id="GO:0009982">
    <property type="term" value="F:pseudouridine synthase activity"/>
    <property type="evidence" value="ECO:0007669"/>
    <property type="project" value="InterPro"/>
</dbReference>
<evidence type="ECO:0000313" key="4">
    <source>
        <dbReference type="Proteomes" id="UP001066276"/>
    </source>
</evidence>
<evidence type="ECO:0000313" key="3">
    <source>
        <dbReference type="EMBL" id="KAJ1110872.1"/>
    </source>
</evidence>
<reference evidence="3" key="1">
    <citation type="journal article" date="2022" name="bioRxiv">
        <title>Sequencing and chromosome-scale assembly of the giantPleurodeles waltlgenome.</title>
        <authorList>
            <person name="Brown T."/>
            <person name="Elewa A."/>
            <person name="Iarovenko S."/>
            <person name="Subramanian E."/>
            <person name="Araus A.J."/>
            <person name="Petzold A."/>
            <person name="Susuki M."/>
            <person name="Suzuki K.-i.T."/>
            <person name="Hayashi T."/>
            <person name="Toyoda A."/>
            <person name="Oliveira C."/>
            <person name="Osipova E."/>
            <person name="Leigh N.D."/>
            <person name="Simon A."/>
            <person name="Yun M.H."/>
        </authorList>
    </citation>
    <scope>NUCLEOTIDE SEQUENCE</scope>
    <source>
        <strain evidence="3">20211129_DDA</strain>
        <tissue evidence="3">Liver</tissue>
    </source>
</reference>
<protein>
    <recommendedName>
        <fullName evidence="2">Pseudouridine synthase RsuA/RluA-like domain-containing protein</fullName>
    </recommendedName>
</protein>
<dbReference type="SUPFAM" id="SSF55120">
    <property type="entry name" value="Pseudouridine synthase"/>
    <property type="match status" value="1"/>
</dbReference>
<dbReference type="AlphaFoldDB" id="A0AAV7N6F3"/>
<comment type="caution">
    <text evidence="3">The sequence shown here is derived from an EMBL/GenBank/DDBJ whole genome shotgun (WGS) entry which is preliminary data.</text>
</comment>
<proteinExistence type="predicted"/>
<feature type="region of interest" description="Disordered" evidence="1">
    <location>
        <begin position="71"/>
        <end position="95"/>
    </location>
</feature>
<dbReference type="GO" id="GO:0003723">
    <property type="term" value="F:RNA binding"/>
    <property type="evidence" value="ECO:0007669"/>
    <property type="project" value="InterPro"/>
</dbReference>
<dbReference type="Gene3D" id="3.30.2350.10">
    <property type="entry name" value="Pseudouridine synthase"/>
    <property type="match status" value="1"/>
</dbReference>
<evidence type="ECO:0000259" key="2">
    <source>
        <dbReference type="Pfam" id="PF00849"/>
    </source>
</evidence>
<feature type="domain" description="Pseudouridine synthase RsuA/RluA-like" evidence="2">
    <location>
        <begin position="199"/>
        <end position="359"/>
    </location>
</feature>
<name>A0AAV7N6F3_PLEWA</name>
<keyword evidence="4" id="KW-1185">Reference proteome</keyword>
<dbReference type="InterPro" id="IPR020103">
    <property type="entry name" value="PsdUridine_synth_cat_dom_sf"/>
</dbReference>
<dbReference type="PANTHER" id="PTHR21600">
    <property type="entry name" value="MITOCHONDRIAL RNA PSEUDOURIDINE SYNTHASE"/>
    <property type="match status" value="1"/>
</dbReference>
<dbReference type="Proteomes" id="UP001066276">
    <property type="component" value="Chromosome 9"/>
</dbReference>
<dbReference type="InterPro" id="IPR006145">
    <property type="entry name" value="PsdUridine_synth_RsuA/RluA"/>
</dbReference>
<gene>
    <name evidence="3" type="ORF">NDU88_008218</name>
</gene>
<accession>A0AAV7N6F3</accession>
<organism evidence="3 4">
    <name type="scientific">Pleurodeles waltl</name>
    <name type="common">Iberian ribbed newt</name>
    <dbReference type="NCBI Taxonomy" id="8319"/>
    <lineage>
        <taxon>Eukaryota</taxon>
        <taxon>Metazoa</taxon>
        <taxon>Chordata</taxon>
        <taxon>Craniata</taxon>
        <taxon>Vertebrata</taxon>
        <taxon>Euteleostomi</taxon>
        <taxon>Amphibia</taxon>
        <taxon>Batrachia</taxon>
        <taxon>Caudata</taxon>
        <taxon>Salamandroidea</taxon>
        <taxon>Salamandridae</taxon>
        <taxon>Pleurodelinae</taxon>
        <taxon>Pleurodeles</taxon>
    </lineage>
</organism>
<dbReference type="Pfam" id="PF00849">
    <property type="entry name" value="PseudoU_synth_2"/>
    <property type="match status" value="1"/>
</dbReference>
<dbReference type="GO" id="GO:0001522">
    <property type="term" value="P:pseudouridine synthesis"/>
    <property type="evidence" value="ECO:0007669"/>
    <property type="project" value="InterPro"/>
</dbReference>
<sequence>MALNDLVRDKDIIIKEADKGEKTLQVDLPYWQDLGLSPYCQQHNPLQDGRRDEQGAQGPCMEQDLGLSPYCQQHNPLQDGRRDEQGAQGPCMERTRALPPTRMNCFKYLPAAGRTWVIVVRCLRHSFGSSGTLQSTSAHTATNRISKNATKLQTDKRLVSPVVSSSILKEPGITDLRKLTKDDLVELLANSVVYKEGVLVAVNKPPGLSIAGMQSEATLLSFLPDLAVRLGVSEELHVVKAATKESSGLVLLSSSHTTTKELEEFFIMSRKSKRPVSTYCAVTIGVPDPEGEITVALKAETIGDHNLVIPVKYPSRGSLEKKEVKRTKTYYKVLNSSDGCALVQLQPMSAFQSQLQVHATMKLCPILGDHVYSARVGKVLGQPIFLPVEYALPRTQVLEENLLQKMHISKQQMDRMPLHLHLHQLLIPDGGPGSTRTVTAPLPPFFTRTLKLLGLTMQE</sequence>
<dbReference type="PANTHER" id="PTHR21600:SF49">
    <property type="entry name" value="MITOCHONDRIAL MRNA PSEUDOURIDINE SYNTHASE RPUSD3"/>
    <property type="match status" value="1"/>
</dbReference>
<evidence type="ECO:0000256" key="1">
    <source>
        <dbReference type="SAM" id="MobiDB-lite"/>
    </source>
</evidence>
<dbReference type="InterPro" id="IPR050188">
    <property type="entry name" value="RluA_PseudoU_synthase"/>
</dbReference>
<dbReference type="EMBL" id="JANPWB010000013">
    <property type="protein sequence ID" value="KAJ1110872.1"/>
    <property type="molecule type" value="Genomic_DNA"/>
</dbReference>